<name>A0AAP0IIW4_9MAGN</name>
<feature type="region of interest" description="Disordered" evidence="6">
    <location>
        <begin position="188"/>
        <end position="239"/>
    </location>
</feature>
<feature type="domain" description="TCP" evidence="7">
    <location>
        <begin position="91"/>
        <end position="149"/>
    </location>
</feature>
<organism evidence="9 10">
    <name type="scientific">Stephania japonica</name>
    <dbReference type="NCBI Taxonomy" id="461633"/>
    <lineage>
        <taxon>Eukaryota</taxon>
        <taxon>Viridiplantae</taxon>
        <taxon>Streptophyta</taxon>
        <taxon>Embryophyta</taxon>
        <taxon>Tracheophyta</taxon>
        <taxon>Spermatophyta</taxon>
        <taxon>Magnoliopsida</taxon>
        <taxon>Ranunculales</taxon>
        <taxon>Menispermaceae</taxon>
        <taxon>Menispermoideae</taxon>
        <taxon>Cissampelideae</taxon>
        <taxon>Stephania</taxon>
    </lineage>
</organism>
<evidence type="ECO:0000256" key="5">
    <source>
        <dbReference type="ARBA" id="ARBA00023242"/>
    </source>
</evidence>
<evidence type="ECO:0000256" key="4">
    <source>
        <dbReference type="ARBA" id="ARBA00023163"/>
    </source>
</evidence>
<evidence type="ECO:0000313" key="10">
    <source>
        <dbReference type="Proteomes" id="UP001417504"/>
    </source>
</evidence>
<evidence type="ECO:0000256" key="1">
    <source>
        <dbReference type="ARBA" id="ARBA00004123"/>
    </source>
</evidence>
<evidence type="ECO:0000256" key="6">
    <source>
        <dbReference type="SAM" id="MobiDB-lite"/>
    </source>
</evidence>
<dbReference type="GO" id="GO:2000032">
    <property type="term" value="P:regulation of secondary shoot formation"/>
    <property type="evidence" value="ECO:0007669"/>
    <property type="project" value="TreeGrafter"/>
</dbReference>
<dbReference type="Proteomes" id="UP001417504">
    <property type="component" value="Unassembled WGS sequence"/>
</dbReference>
<keyword evidence="10" id="KW-1185">Reference proteome</keyword>
<dbReference type="PANTHER" id="PTHR31072">
    <property type="entry name" value="TRANSCRIPTION FACTOR TCP4-RELATED"/>
    <property type="match status" value="1"/>
</dbReference>
<dbReference type="EMBL" id="JBBNAE010000006">
    <property type="protein sequence ID" value="KAK9116120.1"/>
    <property type="molecule type" value="Genomic_DNA"/>
</dbReference>
<reference evidence="9 10" key="1">
    <citation type="submission" date="2024-01" db="EMBL/GenBank/DDBJ databases">
        <title>Genome assemblies of Stephania.</title>
        <authorList>
            <person name="Yang L."/>
        </authorList>
    </citation>
    <scope>NUCLEOTIDE SEQUENCE [LARGE SCALE GENOMIC DNA]</scope>
    <source>
        <strain evidence="9">QJT</strain>
        <tissue evidence="9">Leaf</tissue>
    </source>
</reference>
<dbReference type="AlphaFoldDB" id="A0AAP0IIW4"/>
<proteinExistence type="predicted"/>
<evidence type="ECO:0000313" key="9">
    <source>
        <dbReference type="EMBL" id="KAK9116120.1"/>
    </source>
</evidence>
<dbReference type="InterPro" id="IPR017888">
    <property type="entry name" value="CYC/TB1_R_domain"/>
</dbReference>
<gene>
    <name evidence="9" type="ORF">Sjap_015067</name>
</gene>
<keyword evidence="3" id="KW-0238">DNA-binding</keyword>
<dbReference type="InterPro" id="IPR017887">
    <property type="entry name" value="TF_TCP_subgr"/>
</dbReference>
<evidence type="ECO:0000259" key="8">
    <source>
        <dbReference type="PROSITE" id="PS51370"/>
    </source>
</evidence>
<keyword evidence="2" id="KW-0805">Transcription regulation</keyword>
<dbReference type="GO" id="GO:0005634">
    <property type="term" value="C:nucleus"/>
    <property type="evidence" value="ECO:0007669"/>
    <property type="project" value="UniProtKB-SubCell"/>
</dbReference>
<sequence length="239" mass="27430">MFRHEYSIEDLSSIFSQPFITEDDQQQQQQPHFIPSQLSKLQQQSSDQLATTSDDIDAVHHNTYSRTALNGDKGASRAPSKRVITKRFGRKKDRHSKITTAQGIRDRRMRLSLEVAHKFFTLQDMLGLDKASKTVEWLLTMSKSAIKKLAHQESLSHHNPSVDDDQIEKRKKEGGVLPCKSAAFDHLTVKESRAKRRERARERTIEKMRNRTEETSVSHSQGAVHDQACPNIIEDSFHE</sequence>
<evidence type="ECO:0000259" key="7">
    <source>
        <dbReference type="PROSITE" id="PS51369"/>
    </source>
</evidence>
<evidence type="ECO:0008006" key="11">
    <source>
        <dbReference type="Google" id="ProtNLM"/>
    </source>
</evidence>
<keyword evidence="4" id="KW-0804">Transcription</keyword>
<dbReference type="GO" id="GO:0003700">
    <property type="term" value="F:DNA-binding transcription factor activity"/>
    <property type="evidence" value="ECO:0007669"/>
    <property type="project" value="InterPro"/>
</dbReference>
<accession>A0AAP0IIW4</accession>
<dbReference type="PROSITE" id="PS51369">
    <property type="entry name" value="TCP"/>
    <property type="match status" value="1"/>
</dbReference>
<comment type="caution">
    <text evidence="9">The sequence shown here is derived from an EMBL/GenBank/DDBJ whole genome shotgun (WGS) entry which is preliminary data.</text>
</comment>
<feature type="domain" description="R" evidence="8">
    <location>
        <begin position="190"/>
        <end position="207"/>
    </location>
</feature>
<dbReference type="Pfam" id="PF03634">
    <property type="entry name" value="TCP"/>
    <property type="match status" value="1"/>
</dbReference>
<evidence type="ECO:0000256" key="2">
    <source>
        <dbReference type="ARBA" id="ARBA00023015"/>
    </source>
</evidence>
<dbReference type="PANTHER" id="PTHR31072:SF93">
    <property type="entry name" value="TRANSCRIPTION FACTOR TCP24"/>
    <property type="match status" value="1"/>
</dbReference>
<feature type="compositionally biased region" description="Basic and acidic residues" evidence="6">
    <location>
        <begin position="199"/>
        <end position="216"/>
    </location>
</feature>
<dbReference type="PROSITE" id="PS51370">
    <property type="entry name" value="R"/>
    <property type="match status" value="1"/>
</dbReference>
<dbReference type="GO" id="GO:0043565">
    <property type="term" value="F:sequence-specific DNA binding"/>
    <property type="evidence" value="ECO:0007669"/>
    <property type="project" value="TreeGrafter"/>
</dbReference>
<comment type="subcellular location">
    <subcellularLocation>
        <location evidence="1">Nucleus</location>
    </subcellularLocation>
</comment>
<keyword evidence="5" id="KW-0539">Nucleus</keyword>
<evidence type="ECO:0000256" key="3">
    <source>
        <dbReference type="ARBA" id="ARBA00023125"/>
    </source>
</evidence>
<protein>
    <recommendedName>
        <fullName evidence="11">Cycloidea-like protein</fullName>
    </recommendedName>
</protein>
<dbReference type="InterPro" id="IPR005333">
    <property type="entry name" value="Transcription_factor_TCP"/>
</dbReference>